<name>A0A8X6M730_NEPPI</name>
<sequence>MAHLVIQWNSKTISSTVFRYVTILTFSPAISLEQRHFFRRSSKINLSSAMSTLHLFPRNVDPDECKKVLVEHHTFRCRGLQQPRCPREASSRVEGGSELF</sequence>
<evidence type="ECO:0000313" key="2">
    <source>
        <dbReference type="Proteomes" id="UP000887013"/>
    </source>
</evidence>
<accession>A0A8X6M730</accession>
<comment type="caution">
    <text evidence="1">The sequence shown here is derived from an EMBL/GenBank/DDBJ whole genome shotgun (WGS) entry which is preliminary data.</text>
</comment>
<keyword evidence="2" id="KW-1185">Reference proteome</keyword>
<reference evidence="1" key="1">
    <citation type="submission" date="2020-08" db="EMBL/GenBank/DDBJ databases">
        <title>Multicomponent nature underlies the extraordinary mechanical properties of spider dragline silk.</title>
        <authorList>
            <person name="Kono N."/>
            <person name="Nakamura H."/>
            <person name="Mori M."/>
            <person name="Yoshida Y."/>
            <person name="Ohtoshi R."/>
            <person name="Malay A.D."/>
            <person name="Moran D.A.P."/>
            <person name="Tomita M."/>
            <person name="Numata K."/>
            <person name="Arakawa K."/>
        </authorList>
    </citation>
    <scope>NUCLEOTIDE SEQUENCE</scope>
</reference>
<organism evidence="1 2">
    <name type="scientific">Nephila pilipes</name>
    <name type="common">Giant wood spider</name>
    <name type="synonym">Nephila maculata</name>
    <dbReference type="NCBI Taxonomy" id="299642"/>
    <lineage>
        <taxon>Eukaryota</taxon>
        <taxon>Metazoa</taxon>
        <taxon>Ecdysozoa</taxon>
        <taxon>Arthropoda</taxon>
        <taxon>Chelicerata</taxon>
        <taxon>Arachnida</taxon>
        <taxon>Araneae</taxon>
        <taxon>Araneomorphae</taxon>
        <taxon>Entelegynae</taxon>
        <taxon>Araneoidea</taxon>
        <taxon>Nephilidae</taxon>
        <taxon>Nephila</taxon>
    </lineage>
</organism>
<protein>
    <submittedName>
        <fullName evidence="1">Uncharacterized protein</fullName>
    </submittedName>
</protein>
<dbReference type="AlphaFoldDB" id="A0A8X6M730"/>
<dbReference type="Proteomes" id="UP000887013">
    <property type="component" value="Unassembled WGS sequence"/>
</dbReference>
<evidence type="ECO:0000313" key="1">
    <source>
        <dbReference type="EMBL" id="GFS33080.1"/>
    </source>
</evidence>
<proteinExistence type="predicted"/>
<dbReference type="EMBL" id="BMAW01042207">
    <property type="protein sequence ID" value="GFS33080.1"/>
    <property type="molecule type" value="Genomic_DNA"/>
</dbReference>
<gene>
    <name evidence="1" type="ORF">NPIL_398241</name>
</gene>